<dbReference type="Proteomes" id="UP000704712">
    <property type="component" value="Unassembled WGS sequence"/>
</dbReference>
<evidence type="ECO:0000313" key="4">
    <source>
        <dbReference type="Proteomes" id="UP000704712"/>
    </source>
</evidence>
<proteinExistence type="predicted"/>
<comment type="caution">
    <text evidence="2">The sequence shown here is derived from an EMBL/GenBank/DDBJ whole genome shotgun (WGS) entry which is preliminary data.</text>
</comment>
<protein>
    <submittedName>
        <fullName evidence="2">Uncharacterized protein</fullName>
    </submittedName>
</protein>
<reference evidence="2" key="1">
    <citation type="submission" date="2020-03" db="EMBL/GenBank/DDBJ databases">
        <title>Hybrid Assembly of Korean Phytophthora infestans isolates.</title>
        <authorList>
            <person name="Prokchorchik M."/>
            <person name="Lee Y."/>
            <person name="Seo J."/>
            <person name="Cho J.-H."/>
            <person name="Park Y.-E."/>
            <person name="Jang D.-C."/>
            <person name="Im J.-S."/>
            <person name="Choi J.-G."/>
            <person name="Park H.-J."/>
            <person name="Lee G.-B."/>
            <person name="Lee Y.-G."/>
            <person name="Hong S.-Y."/>
            <person name="Cho K."/>
            <person name="Sohn K.H."/>
        </authorList>
    </citation>
    <scope>NUCLEOTIDE SEQUENCE</scope>
    <source>
        <strain evidence="2">KR_2_A2</strain>
    </source>
</reference>
<accession>A0A8S9U8L7</accession>
<name>A0A8S9U8L7_PHYIN</name>
<feature type="compositionally biased region" description="Basic and acidic residues" evidence="1">
    <location>
        <begin position="35"/>
        <end position="45"/>
    </location>
</feature>
<gene>
    <name evidence="3" type="ORF">GN958_ATG09638</name>
    <name evidence="2" type="ORF">GN958_ATG13999</name>
</gene>
<organism evidence="2 4">
    <name type="scientific">Phytophthora infestans</name>
    <name type="common">Potato late blight agent</name>
    <name type="synonym">Botrytis infestans</name>
    <dbReference type="NCBI Taxonomy" id="4787"/>
    <lineage>
        <taxon>Eukaryota</taxon>
        <taxon>Sar</taxon>
        <taxon>Stramenopiles</taxon>
        <taxon>Oomycota</taxon>
        <taxon>Peronosporomycetes</taxon>
        <taxon>Peronosporales</taxon>
        <taxon>Peronosporaceae</taxon>
        <taxon>Phytophthora</taxon>
    </lineage>
</organism>
<evidence type="ECO:0000256" key="1">
    <source>
        <dbReference type="SAM" id="MobiDB-lite"/>
    </source>
</evidence>
<feature type="region of interest" description="Disordered" evidence="1">
    <location>
        <begin position="73"/>
        <end position="105"/>
    </location>
</feature>
<dbReference type="EMBL" id="JAACNO010001896">
    <property type="protein sequence ID" value="KAF4136840.1"/>
    <property type="molecule type" value="Genomic_DNA"/>
</dbReference>
<dbReference type="AlphaFoldDB" id="A0A8S9U8L7"/>
<evidence type="ECO:0000313" key="3">
    <source>
        <dbReference type="EMBL" id="KAF4141163.1"/>
    </source>
</evidence>
<feature type="region of interest" description="Disordered" evidence="1">
    <location>
        <begin position="35"/>
        <end position="58"/>
    </location>
</feature>
<dbReference type="EMBL" id="JAACNO010001389">
    <property type="protein sequence ID" value="KAF4141163.1"/>
    <property type="molecule type" value="Genomic_DNA"/>
</dbReference>
<sequence length="190" mass="21363">MPPLTATPKPLEPVMLAQNASDAWLKKVFGPRERPMESLDLDASRRKSVSANDREDYEEHRYTKELMKYIAEPTASLSASDAEPLSESNSDNSDEPWPDIFDCASDEEDDYVEPPVEVPRTYRAQDLHGGMLVGGNCVLFTSWAFKRQLHCRRSLPPIPERRDAGEYELHVPSSEGAHTKGVYSGKIVEL</sequence>
<evidence type="ECO:0000313" key="2">
    <source>
        <dbReference type="EMBL" id="KAF4136840.1"/>
    </source>
</evidence>